<evidence type="ECO:0000313" key="1">
    <source>
        <dbReference type="EMBL" id="GAI99246.1"/>
    </source>
</evidence>
<comment type="caution">
    <text evidence="1">The sequence shown here is derived from an EMBL/GenBank/DDBJ whole genome shotgun (WGS) entry which is preliminary data.</text>
</comment>
<protein>
    <submittedName>
        <fullName evidence="1">Uncharacterized protein</fullName>
    </submittedName>
</protein>
<sequence length="51" mass="6227">MKTKNKKFDAVKLMRELREKINKEIANLSPEQIIEYFRKHSEQFKNEMASR</sequence>
<proteinExistence type="predicted"/>
<organism evidence="1">
    <name type="scientific">marine sediment metagenome</name>
    <dbReference type="NCBI Taxonomy" id="412755"/>
    <lineage>
        <taxon>unclassified sequences</taxon>
        <taxon>metagenomes</taxon>
        <taxon>ecological metagenomes</taxon>
    </lineage>
</organism>
<dbReference type="AlphaFoldDB" id="X1U6J1"/>
<reference evidence="1" key="1">
    <citation type="journal article" date="2014" name="Front. Microbiol.">
        <title>High frequency of phylogenetically diverse reductive dehalogenase-homologous genes in deep subseafloor sedimentary metagenomes.</title>
        <authorList>
            <person name="Kawai M."/>
            <person name="Futagami T."/>
            <person name="Toyoda A."/>
            <person name="Takaki Y."/>
            <person name="Nishi S."/>
            <person name="Hori S."/>
            <person name="Arai W."/>
            <person name="Tsubouchi T."/>
            <person name="Morono Y."/>
            <person name="Uchiyama I."/>
            <person name="Ito T."/>
            <person name="Fujiyama A."/>
            <person name="Inagaki F."/>
            <person name="Takami H."/>
        </authorList>
    </citation>
    <scope>NUCLEOTIDE SEQUENCE</scope>
    <source>
        <strain evidence="1">Expedition CK06-06</strain>
    </source>
</reference>
<accession>X1U6J1</accession>
<gene>
    <name evidence="1" type="ORF">S12H4_41197</name>
</gene>
<dbReference type="EMBL" id="BARW01025075">
    <property type="protein sequence ID" value="GAI99246.1"/>
    <property type="molecule type" value="Genomic_DNA"/>
</dbReference>
<name>X1U6J1_9ZZZZ</name>